<keyword evidence="5" id="KW-0276">Fatty acid metabolism</keyword>
<evidence type="ECO:0000256" key="10">
    <source>
        <dbReference type="ARBA" id="ARBA00023160"/>
    </source>
</evidence>
<dbReference type="EC" id="1.3.1.38" evidence="13"/>
<evidence type="ECO:0000256" key="17">
    <source>
        <dbReference type="ARBA" id="ARBA00049108"/>
    </source>
</evidence>
<comment type="catalytic activity">
    <reaction evidence="17">
        <text>(2E)-hexenoyl-CoA + NADPH + H(+) = hexanoyl-CoA + NADP(+)</text>
        <dbReference type="Rhea" id="RHEA:44956"/>
        <dbReference type="ChEBI" id="CHEBI:15378"/>
        <dbReference type="ChEBI" id="CHEBI:57783"/>
        <dbReference type="ChEBI" id="CHEBI:58349"/>
        <dbReference type="ChEBI" id="CHEBI:62077"/>
        <dbReference type="ChEBI" id="CHEBI:62620"/>
    </reaction>
    <physiologicalReaction direction="left-to-right" evidence="17">
        <dbReference type="Rhea" id="RHEA:44957"/>
    </physiologicalReaction>
</comment>
<evidence type="ECO:0000256" key="7">
    <source>
        <dbReference type="ARBA" id="ARBA00023002"/>
    </source>
</evidence>
<comment type="catalytic activity">
    <reaction evidence="18">
        <text>a (2E)-enoyl-CoA + NADPH + H(+) = a 2,3-saturated acyl-CoA + NADP(+)</text>
        <dbReference type="Rhea" id="RHEA:33763"/>
        <dbReference type="ChEBI" id="CHEBI:15378"/>
        <dbReference type="ChEBI" id="CHEBI:57783"/>
        <dbReference type="ChEBI" id="CHEBI:58349"/>
        <dbReference type="ChEBI" id="CHEBI:58856"/>
        <dbReference type="ChEBI" id="CHEBI:65111"/>
        <dbReference type="EC" id="1.3.1.38"/>
    </reaction>
    <physiologicalReaction direction="left-to-right" evidence="18">
        <dbReference type="Rhea" id="RHEA:33764"/>
    </physiologicalReaction>
</comment>
<dbReference type="PANTHER" id="PTHR24317:SF7">
    <property type="entry name" value="PEROXISOMAL TRANS-2-ENOYL-COA REDUCTASE"/>
    <property type="match status" value="1"/>
</dbReference>
<evidence type="ECO:0000313" key="22">
    <source>
        <dbReference type="Proteomes" id="UP001254608"/>
    </source>
</evidence>
<keyword evidence="3" id="KW-0444">Lipid biosynthesis</keyword>
<organism evidence="21 22">
    <name type="scientific">Banduia mediterranea</name>
    <dbReference type="NCBI Taxonomy" id="3075609"/>
    <lineage>
        <taxon>Bacteria</taxon>
        <taxon>Pseudomonadati</taxon>
        <taxon>Pseudomonadota</taxon>
        <taxon>Gammaproteobacteria</taxon>
        <taxon>Nevskiales</taxon>
        <taxon>Algiphilaceae</taxon>
        <taxon>Banduia</taxon>
    </lineage>
</organism>
<evidence type="ECO:0000256" key="15">
    <source>
        <dbReference type="ARBA" id="ARBA00047570"/>
    </source>
</evidence>
<dbReference type="SUPFAM" id="SSF51735">
    <property type="entry name" value="NAD(P)-binding Rossmann-fold domains"/>
    <property type="match status" value="1"/>
</dbReference>
<keyword evidence="6" id="KW-0521">NADP</keyword>
<keyword evidence="9" id="KW-0576">Peroxisome</keyword>
<gene>
    <name evidence="21" type="ORF">RM530_02010</name>
</gene>
<name>A0ABU2WFR2_9GAMM</name>
<keyword evidence="10" id="KW-0275">Fatty acid biosynthesis</keyword>
<evidence type="ECO:0000256" key="11">
    <source>
        <dbReference type="ARBA" id="ARBA00037124"/>
    </source>
</evidence>
<evidence type="ECO:0000256" key="20">
    <source>
        <dbReference type="ARBA" id="ARBA00049559"/>
    </source>
</evidence>
<evidence type="ECO:0000256" key="3">
    <source>
        <dbReference type="ARBA" id="ARBA00022516"/>
    </source>
</evidence>
<evidence type="ECO:0000256" key="8">
    <source>
        <dbReference type="ARBA" id="ARBA00023098"/>
    </source>
</evidence>
<comment type="subunit">
    <text evidence="12">Interacts with PEX5, probably required to target it into peroxisomes.</text>
</comment>
<accession>A0ABU2WFR2</accession>
<dbReference type="PRINTS" id="PR00081">
    <property type="entry name" value="GDHRDH"/>
</dbReference>
<comment type="catalytic activity">
    <reaction evidence="20">
        <text>(2E)-octenoyl-CoA + NADPH + H(+) = octanoyl-CoA + NADP(+)</text>
        <dbReference type="Rhea" id="RHEA:44952"/>
        <dbReference type="ChEBI" id="CHEBI:15378"/>
        <dbReference type="ChEBI" id="CHEBI:57386"/>
        <dbReference type="ChEBI" id="CHEBI:57783"/>
        <dbReference type="ChEBI" id="CHEBI:58349"/>
        <dbReference type="ChEBI" id="CHEBI:62242"/>
    </reaction>
    <physiologicalReaction direction="left-to-right" evidence="20">
        <dbReference type="Rhea" id="RHEA:44953"/>
    </physiologicalReaction>
</comment>
<evidence type="ECO:0000313" key="21">
    <source>
        <dbReference type="EMBL" id="MDT0496141.1"/>
    </source>
</evidence>
<comment type="pathway">
    <text evidence="2">Lipid metabolism.</text>
</comment>
<keyword evidence="22" id="KW-1185">Reference proteome</keyword>
<comment type="function">
    <text evidence="11">Participates in chain elongation of fatty acids. Catalyzes the reduction of trans-2-enoyl-CoAs of varying chain lengths from 6:1 to 16:1, having maximum activity with 10:1 CoA. Has no 2,4-dienoyl-CoA reductase activity.</text>
</comment>
<evidence type="ECO:0000256" key="14">
    <source>
        <dbReference type="ARBA" id="ARBA00041063"/>
    </source>
</evidence>
<dbReference type="EMBL" id="JAVRIC010000002">
    <property type="protein sequence ID" value="MDT0496141.1"/>
    <property type="molecule type" value="Genomic_DNA"/>
</dbReference>
<reference evidence="21 22" key="1">
    <citation type="submission" date="2023-09" db="EMBL/GenBank/DDBJ databases">
        <authorList>
            <person name="Rey-Velasco X."/>
        </authorList>
    </citation>
    <scope>NUCLEOTIDE SEQUENCE [LARGE SCALE GENOMIC DNA]</scope>
    <source>
        <strain evidence="21 22">W345</strain>
    </source>
</reference>
<evidence type="ECO:0000256" key="13">
    <source>
        <dbReference type="ARBA" id="ARBA00038849"/>
    </source>
</evidence>
<dbReference type="PRINTS" id="PR00080">
    <property type="entry name" value="SDRFAMILY"/>
</dbReference>
<dbReference type="Gene3D" id="3.40.50.720">
    <property type="entry name" value="NAD(P)-binding Rossmann-like Domain"/>
    <property type="match status" value="1"/>
</dbReference>
<comment type="caution">
    <text evidence="21">The sequence shown here is derived from an EMBL/GenBank/DDBJ whole genome shotgun (WGS) entry which is preliminary data.</text>
</comment>
<dbReference type="Pfam" id="PF13561">
    <property type="entry name" value="adh_short_C2"/>
    <property type="match status" value="1"/>
</dbReference>
<dbReference type="RefSeq" id="WP_311363532.1">
    <property type="nucleotide sequence ID" value="NZ_JAVRIC010000002.1"/>
</dbReference>
<evidence type="ECO:0000256" key="5">
    <source>
        <dbReference type="ARBA" id="ARBA00022832"/>
    </source>
</evidence>
<keyword evidence="8" id="KW-0443">Lipid metabolism</keyword>
<comment type="catalytic activity">
    <reaction evidence="15">
        <text>(2E)-dodecenoyl-CoA + NADPH + H(+) = dodecanoyl-CoA + NADP(+)</text>
        <dbReference type="Rhea" id="RHEA:44964"/>
        <dbReference type="ChEBI" id="CHEBI:15378"/>
        <dbReference type="ChEBI" id="CHEBI:57330"/>
        <dbReference type="ChEBI" id="CHEBI:57375"/>
        <dbReference type="ChEBI" id="CHEBI:57783"/>
        <dbReference type="ChEBI" id="CHEBI:58349"/>
    </reaction>
    <physiologicalReaction direction="left-to-right" evidence="15">
        <dbReference type="Rhea" id="RHEA:44965"/>
    </physiologicalReaction>
</comment>
<dbReference type="InterPro" id="IPR036291">
    <property type="entry name" value="NAD(P)-bd_dom_sf"/>
</dbReference>
<evidence type="ECO:0000256" key="2">
    <source>
        <dbReference type="ARBA" id="ARBA00005189"/>
    </source>
</evidence>
<evidence type="ECO:0000256" key="9">
    <source>
        <dbReference type="ARBA" id="ARBA00023140"/>
    </source>
</evidence>
<evidence type="ECO:0000256" key="1">
    <source>
        <dbReference type="ARBA" id="ARBA00004275"/>
    </source>
</evidence>
<proteinExistence type="predicted"/>
<comment type="catalytic activity">
    <reaction evidence="19">
        <text>(2E)-decenoyl-CoA + NADPH + H(+) = decanoyl-CoA + NADP(+)</text>
        <dbReference type="Rhea" id="RHEA:44960"/>
        <dbReference type="ChEBI" id="CHEBI:15378"/>
        <dbReference type="ChEBI" id="CHEBI:57783"/>
        <dbReference type="ChEBI" id="CHEBI:58349"/>
        <dbReference type="ChEBI" id="CHEBI:61406"/>
        <dbReference type="ChEBI" id="CHEBI:61430"/>
    </reaction>
    <physiologicalReaction direction="left-to-right" evidence="19">
        <dbReference type="Rhea" id="RHEA:44961"/>
    </physiologicalReaction>
</comment>
<keyword evidence="4" id="KW-0597">Phosphoprotein</keyword>
<protein>
    <recommendedName>
        <fullName evidence="14">Peroxisomal trans-2-enoyl-CoA reductase</fullName>
        <ecNumber evidence="13">1.3.1.38</ecNumber>
    </recommendedName>
</protein>
<dbReference type="InterPro" id="IPR052388">
    <property type="entry name" value="Peroxisomal_t2-enoyl-CoA_red"/>
</dbReference>
<evidence type="ECO:0000256" key="19">
    <source>
        <dbReference type="ARBA" id="ARBA00049386"/>
    </source>
</evidence>
<comment type="catalytic activity">
    <reaction evidence="16">
        <text>(2E)-tetradecenoyl-CoA + NADPH + H(+) = tetradecanoyl-CoA + NADP(+)</text>
        <dbReference type="Rhea" id="RHEA:44968"/>
        <dbReference type="ChEBI" id="CHEBI:15378"/>
        <dbReference type="ChEBI" id="CHEBI:57385"/>
        <dbReference type="ChEBI" id="CHEBI:57783"/>
        <dbReference type="ChEBI" id="CHEBI:58349"/>
        <dbReference type="ChEBI" id="CHEBI:61405"/>
    </reaction>
    <physiologicalReaction direction="left-to-right" evidence="16">
        <dbReference type="Rhea" id="RHEA:44969"/>
    </physiologicalReaction>
</comment>
<evidence type="ECO:0000256" key="6">
    <source>
        <dbReference type="ARBA" id="ARBA00022857"/>
    </source>
</evidence>
<dbReference type="Proteomes" id="UP001254608">
    <property type="component" value="Unassembled WGS sequence"/>
</dbReference>
<evidence type="ECO:0000256" key="12">
    <source>
        <dbReference type="ARBA" id="ARBA00038622"/>
    </source>
</evidence>
<evidence type="ECO:0000256" key="18">
    <source>
        <dbReference type="ARBA" id="ARBA00049251"/>
    </source>
</evidence>
<dbReference type="PANTHER" id="PTHR24317">
    <property type="entry name" value="PEROXISOMAL TRANS-2-ENOYL-COA REDUCTASE"/>
    <property type="match status" value="1"/>
</dbReference>
<evidence type="ECO:0000256" key="16">
    <source>
        <dbReference type="ARBA" id="ARBA00048686"/>
    </source>
</evidence>
<comment type="subcellular location">
    <subcellularLocation>
        <location evidence="1">Peroxisome</location>
    </subcellularLocation>
</comment>
<dbReference type="InterPro" id="IPR002347">
    <property type="entry name" value="SDR_fam"/>
</dbReference>
<evidence type="ECO:0000256" key="4">
    <source>
        <dbReference type="ARBA" id="ARBA00022553"/>
    </source>
</evidence>
<keyword evidence="7" id="KW-0560">Oxidoreductase</keyword>
<sequence>MSTPSSAADVAQPPRFGFTDDELAMLPTVYAPGLFAGQRVLVSGAGSGIGRAIAFLYARLGARLLICGRKAEALEATAAWLRRLGSPEVLVQPASIRDPEAVSALMDLVWQRFGGLDVLVNNAGGQFPKPALELSRNGFNAVVDTNLNGTWNMMQAAAHRWVGSGTPGCVVNVVIVLDRGNPGIAHSAAARGGVVALSRTLALEWAPHRIRINCVAPGTIESNGFNNYRPEDAARFRYSNPMLRNGDVQDIAEGVVYLSAPSGKFITGEVLRIDGGGTLWGEAWTAGKPDYFKVPE</sequence>